<evidence type="ECO:0000256" key="1">
    <source>
        <dbReference type="SAM" id="MobiDB-lite"/>
    </source>
</evidence>
<dbReference type="Proteomes" id="UP000601597">
    <property type="component" value="Unassembled WGS sequence"/>
</dbReference>
<proteinExistence type="predicted"/>
<evidence type="ECO:0000313" key="2">
    <source>
        <dbReference type="EMBL" id="GGY73935.1"/>
    </source>
</evidence>
<feature type="region of interest" description="Disordered" evidence="1">
    <location>
        <begin position="1"/>
        <end position="103"/>
    </location>
</feature>
<comment type="caution">
    <text evidence="2">The sequence shown here is derived from an EMBL/GenBank/DDBJ whole genome shotgun (WGS) entry which is preliminary data.</text>
</comment>
<evidence type="ECO:0000313" key="3">
    <source>
        <dbReference type="Proteomes" id="UP000601597"/>
    </source>
</evidence>
<gene>
    <name evidence="2" type="ORF">GCM10007071_21610</name>
</gene>
<dbReference type="EMBL" id="BMXV01000004">
    <property type="protein sequence ID" value="GGY73935.1"/>
    <property type="molecule type" value="Genomic_DNA"/>
</dbReference>
<keyword evidence="3" id="KW-1185">Reference proteome</keyword>
<sequence length="103" mass="11684">MGPGSGATEHQQYGQCAGQHQYRHHFQPRGHDNQGRAGKTTGVHGHLQAGQPVAPLFRSGIRYRQPLRRRENTTRAHPVGQPRHQQTSHRKLALQTRCQNQQQ</sequence>
<accession>A0ABQ3B1S4</accession>
<reference evidence="3" key="1">
    <citation type="journal article" date="2019" name="Int. J. Syst. Evol. Microbiol.">
        <title>The Global Catalogue of Microorganisms (GCM) 10K type strain sequencing project: providing services to taxonomists for standard genome sequencing and annotation.</title>
        <authorList>
            <consortium name="The Broad Institute Genomics Platform"/>
            <consortium name="The Broad Institute Genome Sequencing Center for Infectious Disease"/>
            <person name="Wu L."/>
            <person name="Ma J."/>
        </authorList>
    </citation>
    <scope>NUCLEOTIDE SEQUENCE [LARGE SCALE GENOMIC DNA]</scope>
    <source>
        <strain evidence="3">KCTC 22280</strain>
    </source>
</reference>
<name>A0ABQ3B1S4_9GAMM</name>
<organism evidence="2 3">
    <name type="scientific">Marinobacter zhanjiangensis</name>
    <dbReference type="NCBI Taxonomy" id="578215"/>
    <lineage>
        <taxon>Bacteria</taxon>
        <taxon>Pseudomonadati</taxon>
        <taxon>Pseudomonadota</taxon>
        <taxon>Gammaproteobacteria</taxon>
        <taxon>Pseudomonadales</taxon>
        <taxon>Marinobacteraceae</taxon>
        <taxon>Marinobacter</taxon>
    </lineage>
</organism>
<protein>
    <submittedName>
        <fullName evidence="2">Uncharacterized protein</fullName>
    </submittedName>
</protein>